<comment type="caution">
    <text evidence="1">The sequence shown here is derived from an EMBL/GenBank/DDBJ whole genome shotgun (WGS) entry which is preliminary data.</text>
</comment>
<dbReference type="EMBL" id="FNVS01000011">
    <property type="protein sequence ID" value="SEF98934.1"/>
    <property type="molecule type" value="Genomic_DNA"/>
</dbReference>
<reference evidence="1 2" key="1">
    <citation type="submission" date="2016-10" db="EMBL/GenBank/DDBJ databases">
        <authorList>
            <person name="Varghese N."/>
            <person name="Submissions S."/>
        </authorList>
    </citation>
    <scope>NUCLEOTIDE SEQUENCE [LARGE SCALE GENOMIC DNA]</scope>
    <source>
        <strain evidence="1 2">DSM 29073</strain>
    </source>
</reference>
<dbReference type="Gene3D" id="3.90.550.10">
    <property type="entry name" value="Spore Coat Polysaccharide Biosynthesis Protein SpsA, Chain A"/>
    <property type="match status" value="1"/>
</dbReference>
<dbReference type="InterPro" id="IPR029044">
    <property type="entry name" value="Nucleotide-diphossugar_trans"/>
</dbReference>
<organism evidence="1 2">
    <name type="scientific">Parabacteroides chinchillae</name>
    <dbReference type="NCBI Taxonomy" id="871327"/>
    <lineage>
        <taxon>Bacteria</taxon>
        <taxon>Pseudomonadati</taxon>
        <taxon>Bacteroidota</taxon>
        <taxon>Bacteroidia</taxon>
        <taxon>Bacteroidales</taxon>
        <taxon>Tannerellaceae</taxon>
        <taxon>Parabacteroides</taxon>
    </lineage>
</organism>
<evidence type="ECO:0000313" key="2">
    <source>
        <dbReference type="Proteomes" id="UP000236725"/>
    </source>
</evidence>
<name>A0A8G2BX39_9BACT</name>
<sequence>MYNTPILFLIFSRPDTTIRVFERIRQIKPTRLYVAADAARENNPDEIKRCEETRAIISKIDWPCELKTLYRIKNLGCKVAVSEAITWFFEQEEYGVILEDDCLPDLSFFPFCEELLVKYKDDDRIGHIGGNNFFPGIVDKGLSYDFCSISHIWGWASWRRVWKNYDVNFSYWEESKKNQLKRKSLFKSLREEIYFSSFIEDTLAGDKGINTWDVQYWFMLRTQNQLCLYPSVNLVTNIGLNSIGATHMSSKNSKLHIESMQINFPLLHPKYVLANKIIDDKTVRKNFFSYKRFMRFLVNLI</sequence>
<dbReference type="SUPFAM" id="SSF53448">
    <property type="entry name" value="Nucleotide-diphospho-sugar transferases"/>
    <property type="match status" value="1"/>
</dbReference>
<protein>
    <recommendedName>
        <fullName evidence="3">Nucleotide-diphospho-sugar transferase</fullName>
    </recommendedName>
</protein>
<gene>
    <name evidence="1" type="ORF">SAMN05444001_11156</name>
</gene>
<dbReference type="AlphaFoldDB" id="A0A8G2BX39"/>
<keyword evidence="2" id="KW-1185">Reference proteome</keyword>
<accession>A0A8G2BX39</accession>
<evidence type="ECO:0000313" key="1">
    <source>
        <dbReference type="EMBL" id="SEF98934.1"/>
    </source>
</evidence>
<dbReference type="Proteomes" id="UP000236725">
    <property type="component" value="Unassembled WGS sequence"/>
</dbReference>
<dbReference type="RefSeq" id="WP_103983636.1">
    <property type="nucleotide sequence ID" value="NZ_FNVS01000011.1"/>
</dbReference>
<evidence type="ECO:0008006" key="3">
    <source>
        <dbReference type="Google" id="ProtNLM"/>
    </source>
</evidence>
<proteinExistence type="predicted"/>